<evidence type="ECO:0000313" key="3">
    <source>
        <dbReference type="Proteomes" id="UP001061361"/>
    </source>
</evidence>
<sequence>MENIALRESLPNPIVAGESIHGVLITGQIKRGRYNLHHLGRRRSRHYLLKQFYSLNTDAFLRWQNEARFIAIPPPDGFIWPVEEWRGGVISPFPDGTSLHEWLEKPQPLNDRIGMAAILARRISQLHISGIRHRNLSPTAVWLDGETLTLTDFGSAHCDWWDDFWKDSAYTATSPEYCSPESLQDSKCGQAHDIYALGLLLHLLLTGRSAFGTLKRFLRPTFPGSVLPDTLPRTEDTPASIRKLCTACLAPDPVDRPTAVEAESELEPFAAKGYPPRENIIPPPAATDRADNLKTMVFVKDDARAIPLFEEVLSIAQKCPAIFLFVGLIPNNLPSGHLERFKGNIFRRLGQGFMQCRTSGLTWSLRLLENIDHDKAQDAFIRLYQPDEVLQ</sequence>
<organism evidence="2 3">
    <name type="scientific">Pseudodesulfovibrio portus</name>
    <dbReference type="NCBI Taxonomy" id="231439"/>
    <lineage>
        <taxon>Bacteria</taxon>
        <taxon>Pseudomonadati</taxon>
        <taxon>Thermodesulfobacteriota</taxon>
        <taxon>Desulfovibrionia</taxon>
        <taxon>Desulfovibrionales</taxon>
        <taxon>Desulfovibrionaceae</taxon>
    </lineage>
</organism>
<dbReference type="PANTHER" id="PTHR44329">
    <property type="entry name" value="SERINE/THREONINE-PROTEIN KINASE TNNI3K-RELATED"/>
    <property type="match status" value="1"/>
</dbReference>
<dbReference type="EMBL" id="AP026708">
    <property type="protein sequence ID" value="BDQ35484.1"/>
    <property type="molecule type" value="Genomic_DNA"/>
</dbReference>
<dbReference type="InterPro" id="IPR000719">
    <property type="entry name" value="Prot_kinase_dom"/>
</dbReference>
<evidence type="ECO:0000313" key="2">
    <source>
        <dbReference type="EMBL" id="BDQ35484.1"/>
    </source>
</evidence>
<reference evidence="2" key="1">
    <citation type="submission" date="2022-08" db="EMBL/GenBank/DDBJ databases">
        <title>Genome Sequence of the sulphate-reducing bacterium, Pseudodesulfovibrio portus JCM14722.</title>
        <authorList>
            <person name="Kondo R."/>
            <person name="Kataoka T."/>
        </authorList>
    </citation>
    <scope>NUCLEOTIDE SEQUENCE</scope>
    <source>
        <strain evidence="2">JCM 14722</strain>
    </source>
</reference>
<dbReference type="RefSeq" id="WP_264982380.1">
    <property type="nucleotide sequence ID" value="NZ_AP026708.1"/>
</dbReference>
<dbReference type="Proteomes" id="UP001061361">
    <property type="component" value="Chromosome"/>
</dbReference>
<dbReference type="SMART" id="SM00220">
    <property type="entry name" value="S_TKc"/>
    <property type="match status" value="1"/>
</dbReference>
<dbReference type="Gene3D" id="1.10.510.10">
    <property type="entry name" value="Transferase(Phosphotransferase) domain 1"/>
    <property type="match status" value="1"/>
</dbReference>
<evidence type="ECO:0000259" key="1">
    <source>
        <dbReference type="PROSITE" id="PS50011"/>
    </source>
</evidence>
<dbReference type="PROSITE" id="PS50011">
    <property type="entry name" value="PROTEIN_KINASE_DOM"/>
    <property type="match status" value="1"/>
</dbReference>
<name>A0ABM8AVR1_9BACT</name>
<proteinExistence type="predicted"/>
<protein>
    <recommendedName>
        <fullName evidence="1">Protein kinase domain-containing protein</fullName>
    </recommendedName>
</protein>
<dbReference type="InterPro" id="IPR051681">
    <property type="entry name" value="Ser/Thr_Kinases-Pseudokinases"/>
</dbReference>
<dbReference type="InterPro" id="IPR011009">
    <property type="entry name" value="Kinase-like_dom_sf"/>
</dbReference>
<dbReference type="PANTHER" id="PTHR44329:SF214">
    <property type="entry name" value="PROTEIN KINASE DOMAIN-CONTAINING PROTEIN"/>
    <property type="match status" value="1"/>
</dbReference>
<gene>
    <name evidence="2" type="ORF">JCM14722_30260</name>
</gene>
<feature type="domain" description="Protein kinase" evidence="1">
    <location>
        <begin position="1"/>
        <end position="270"/>
    </location>
</feature>
<keyword evidence="3" id="KW-1185">Reference proteome</keyword>
<dbReference type="SUPFAM" id="SSF56112">
    <property type="entry name" value="Protein kinase-like (PK-like)"/>
    <property type="match status" value="1"/>
</dbReference>
<dbReference type="Pfam" id="PF00069">
    <property type="entry name" value="Pkinase"/>
    <property type="match status" value="1"/>
</dbReference>
<accession>A0ABM8AVR1</accession>